<reference evidence="1 2" key="1">
    <citation type="submission" date="2024-03" db="EMBL/GenBank/DDBJ databases">
        <title>Chitinophaga caseinilytica sp. nov., a casein hydrolysing bacterium isolated from forest soil.</title>
        <authorList>
            <person name="Lee D.S."/>
            <person name="Han D.M."/>
            <person name="Baek J.H."/>
            <person name="Choi D.G."/>
            <person name="Jeon J.H."/>
            <person name="Jeon C.O."/>
        </authorList>
    </citation>
    <scope>NUCLEOTIDE SEQUENCE [LARGE SCALE GENOMIC DNA]</scope>
    <source>
        <strain evidence="1 2">KACC 19118</strain>
    </source>
</reference>
<evidence type="ECO:0000313" key="1">
    <source>
        <dbReference type="EMBL" id="WZN46969.1"/>
    </source>
</evidence>
<keyword evidence="2" id="KW-1185">Reference proteome</keyword>
<accession>A0ABZ2Z925</accession>
<sequence>MQTLECNEDVSLDTFRDFLCLNGYHFRLLGGGHEQWEGVRKRRPVVLSRTVCPVPPFVIRQVLRETGIPMDALMAYLAGET</sequence>
<dbReference type="Proteomes" id="UP001449657">
    <property type="component" value="Chromosome"/>
</dbReference>
<evidence type="ECO:0000313" key="2">
    <source>
        <dbReference type="Proteomes" id="UP001449657"/>
    </source>
</evidence>
<evidence type="ECO:0008006" key="3">
    <source>
        <dbReference type="Google" id="ProtNLM"/>
    </source>
</evidence>
<dbReference type="RefSeq" id="WP_341841638.1">
    <property type="nucleotide sequence ID" value="NZ_CP149792.1"/>
</dbReference>
<gene>
    <name evidence="1" type="ORF">WJU22_02075</name>
</gene>
<proteinExistence type="predicted"/>
<organism evidence="1 2">
    <name type="scientific">Chitinophaga caseinilytica</name>
    <dbReference type="NCBI Taxonomy" id="2267521"/>
    <lineage>
        <taxon>Bacteria</taxon>
        <taxon>Pseudomonadati</taxon>
        <taxon>Bacteroidota</taxon>
        <taxon>Chitinophagia</taxon>
        <taxon>Chitinophagales</taxon>
        <taxon>Chitinophagaceae</taxon>
        <taxon>Chitinophaga</taxon>
    </lineage>
</organism>
<protein>
    <recommendedName>
        <fullName evidence="3">Type II toxin-antitoxin system HicA family toxin</fullName>
    </recommendedName>
</protein>
<dbReference type="EMBL" id="CP150096">
    <property type="protein sequence ID" value="WZN46969.1"/>
    <property type="molecule type" value="Genomic_DNA"/>
</dbReference>
<name>A0ABZ2Z925_9BACT</name>